<dbReference type="SUPFAM" id="SSF53448">
    <property type="entry name" value="Nucleotide-diphospho-sugar transferases"/>
    <property type="match status" value="1"/>
</dbReference>
<dbReference type="STRING" id="646529.Desaci_0622"/>
<dbReference type="Gene3D" id="3.90.550.10">
    <property type="entry name" value="Spore Coat Polysaccharide Biosynthesis Protein SpsA, Chain A"/>
    <property type="match status" value="1"/>
</dbReference>
<gene>
    <name evidence="1" type="ordered locus">Desaci_0622</name>
</gene>
<dbReference type="Proteomes" id="UP000002892">
    <property type="component" value="Chromosome"/>
</dbReference>
<dbReference type="AlphaFoldDB" id="I4D1L0"/>
<evidence type="ECO:0000313" key="2">
    <source>
        <dbReference type="Proteomes" id="UP000002892"/>
    </source>
</evidence>
<dbReference type="KEGG" id="dai:Desaci_0622"/>
<evidence type="ECO:0000313" key="1">
    <source>
        <dbReference type="EMBL" id="AFM39684.1"/>
    </source>
</evidence>
<dbReference type="InterPro" id="IPR029044">
    <property type="entry name" value="Nucleotide-diphossugar_trans"/>
</dbReference>
<accession>I4D1L0</accession>
<organism evidence="1 2">
    <name type="scientific">Desulfosporosinus acidiphilus (strain DSM 22704 / JCM 16185 / SJ4)</name>
    <dbReference type="NCBI Taxonomy" id="646529"/>
    <lineage>
        <taxon>Bacteria</taxon>
        <taxon>Bacillati</taxon>
        <taxon>Bacillota</taxon>
        <taxon>Clostridia</taxon>
        <taxon>Eubacteriales</taxon>
        <taxon>Desulfitobacteriaceae</taxon>
        <taxon>Desulfosporosinus</taxon>
    </lineage>
</organism>
<reference evidence="1 2" key="1">
    <citation type="journal article" date="2012" name="J. Bacteriol.">
        <title>Complete genome sequences of Desulfosporosinus orientis DSM765T, Desulfosporosinus youngiae DSM17734T, Desulfosporosinus meridiei DSM13257T, and Desulfosporosinus acidiphilus DSM22704T.</title>
        <authorList>
            <person name="Pester M."/>
            <person name="Brambilla E."/>
            <person name="Alazard D."/>
            <person name="Rattei T."/>
            <person name="Weinmaier T."/>
            <person name="Han J."/>
            <person name="Lucas S."/>
            <person name="Lapidus A."/>
            <person name="Cheng J.F."/>
            <person name="Goodwin L."/>
            <person name="Pitluck S."/>
            <person name="Peters L."/>
            <person name="Ovchinnikova G."/>
            <person name="Teshima H."/>
            <person name="Detter J.C."/>
            <person name="Han C.S."/>
            <person name="Tapia R."/>
            <person name="Land M.L."/>
            <person name="Hauser L."/>
            <person name="Kyrpides N.C."/>
            <person name="Ivanova N.N."/>
            <person name="Pagani I."/>
            <person name="Huntmann M."/>
            <person name="Wei C.L."/>
            <person name="Davenport K.W."/>
            <person name="Daligault H."/>
            <person name="Chain P.S."/>
            <person name="Chen A."/>
            <person name="Mavromatis K."/>
            <person name="Markowitz V."/>
            <person name="Szeto E."/>
            <person name="Mikhailova N."/>
            <person name="Pati A."/>
            <person name="Wagner M."/>
            <person name="Woyke T."/>
            <person name="Ollivier B."/>
            <person name="Klenk H.P."/>
            <person name="Spring S."/>
            <person name="Loy A."/>
        </authorList>
    </citation>
    <scope>NUCLEOTIDE SEQUENCE [LARGE SCALE GENOMIC DNA]</scope>
    <source>
        <strain evidence="2">DSM 22704 / JCM 16185 / SJ4</strain>
    </source>
</reference>
<name>I4D1L0_DESAJ</name>
<protein>
    <recommendedName>
        <fullName evidence="3">Glycosyltransferase</fullName>
    </recommendedName>
</protein>
<keyword evidence="2" id="KW-1185">Reference proteome</keyword>
<sequence>MNYEIVIISNRLLLSREAQSCLEGLNSRIFNGTNYPSFSKIVNVSITSSNFETIIICNDKARPTPKAVGKILTMLEDGWGLVALYRFGFFGFKKDLIRKIGFFDERFIGGGYEDVDFARRLKEANIGYYENEEIDYIYLPTSWNYEKSSFARDQYFKKWKEEGYVITRRLAEEKYDYNIGPYQGTIFIEFDKSILMPYQGNIKEIIMKTDLEE</sequence>
<dbReference type="OrthoDB" id="9812302at2"/>
<proteinExistence type="predicted"/>
<dbReference type="HOGENOM" id="CLU_1292674_0_0_9"/>
<evidence type="ECO:0008006" key="3">
    <source>
        <dbReference type="Google" id="ProtNLM"/>
    </source>
</evidence>
<dbReference type="RefSeq" id="WP_014825696.1">
    <property type="nucleotide sequence ID" value="NC_018068.1"/>
</dbReference>
<dbReference type="EMBL" id="CP003639">
    <property type="protein sequence ID" value="AFM39684.1"/>
    <property type="molecule type" value="Genomic_DNA"/>
</dbReference>